<dbReference type="Proteomes" id="UP000054869">
    <property type="component" value="Unassembled WGS sequence"/>
</dbReference>
<evidence type="ECO:0000256" key="3">
    <source>
        <dbReference type="ARBA" id="ARBA00022723"/>
    </source>
</evidence>
<evidence type="ECO:0000256" key="1">
    <source>
        <dbReference type="ARBA" id="ARBA00010231"/>
    </source>
</evidence>
<dbReference type="InterPro" id="IPR005845">
    <property type="entry name" value="A-D-PHexomutase_a/b/a-II"/>
</dbReference>
<dbReference type="PANTHER" id="PTHR42946">
    <property type="entry name" value="PHOSPHOHEXOSE MUTASE"/>
    <property type="match status" value="1"/>
</dbReference>
<dbReference type="FunFam" id="3.40.120.10:FF:000003">
    <property type="entry name" value="Phosphoglucosamine mutase"/>
    <property type="match status" value="1"/>
</dbReference>
<feature type="active site" description="Phosphoserine intermediate" evidence="6">
    <location>
        <position position="102"/>
    </location>
</feature>
<dbReference type="EC" id="5.4.2.10" evidence="6 8"/>
<feature type="domain" description="Alpha-D-phosphohexomutase alpha/beta/alpha" evidence="11">
    <location>
        <begin position="157"/>
        <end position="254"/>
    </location>
</feature>
<dbReference type="NCBIfam" id="NF008139">
    <property type="entry name" value="PRK10887.1"/>
    <property type="match status" value="1"/>
</dbReference>
<dbReference type="GO" id="GO:0008966">
    <property type="term" value="F:phosphoglucosamine mutase activity"/>
    <property type="evidence" value="ECO:0007669"/>
    <property type="project" value="UniProtKB-UniRule"/>
</dbReference>
<evidence type="ECO:0000259" key="9">
    <source>
        <dbReference type="Pfam" id="PF00408"/>
    </source>
</evidence>
<dbReference type="SUPFAM" id="SSF55957">
    <property type="entry name" value="Phosphoglucomutase, C-terminal domain"/>
    <property type="match status" value="1"/>
</dbReference>
<dbReference type="Pfam" id="PF02879">
    <property type="entry name" value="PGM_PMM_II"/>
    <property type="match status" value="1"/>
</dbReference>
<dbReference type="GO" id="GO:0000287">
    <property type="term" value="F:magnesium ion binding"/>
    <property type="evidence" value="ECO:0007669"/>
    <property type="project" value="UniProtKB-UniRule"/>
</dbReference>
<dbReference type="InterPro" id="IPR036900">
    <property type="entry name" value="A-D-PHexomutase_C_sf"/>
</dbReference>
<evidence type="ECO:0000256" key="7">
    <source>
        <dbReference type="RuleBase" id="RU004326"/>
    </source>
</evidence>
<feature type="domain" description="Alpha-D-phosphohexomutase alpha/beta/alpha" evidence="12">
    <location>
        <begin position="258"/>
        <end position="364"/>
    </location>
</feature>
<comment type="similarity">
    <text evidence="1 6 7">Belongs to the phosphohexose mutase family.</text>
</comment>
<dbReference type="GO" id="GO:0006048">
    <property type="term" value="P:UDP-N-acetylglucosamine biosynthetic process"/>
    <property type="evidence" value="ECO:0007669"/>
    <property type="project" value="TreeGrafter"/>
</dbReference>
<dbReference type="PANTHER" id="PTHR42946:SF1">
    <property type="entry name" value="PHOSPHOGLUCOMUTASE (ALPHA-D-GLUCOSE-1,6-BISPHOSPHATE-DEPENDENT)"/>
    <property type="match status" value="1"/>
</dbReference>
<dbReference type="FunFam" id="3.30.310.50:FF:000001">
    <property type="entry name" value="Phosphoglucosamine mutase"/>
    <property type="match status" value="1"/>
</dbReference>
<comment type="caution">
    <text evidence="13">The sequence shown here is derived from an EMBL/GenBank/DDBJ whole genome shotgun (WGS) entry which is preliminary data.</text>
</comment>
<keyword evidence="5 6" id="KW-0413">Isomerase</keyword>
<dbReference type="Pfam" id="PF02878">
    <property type="entry name" value="PGM_PMM_I"/>
    <property type="match status" value="1"/>
</dbReference>
<accession>A0A0W0VRD2</accession>
<dbReference type="InterPro" id="IPR016066">
    <property type="entry name" value="A-D-PHexomutase_CS"/>
</dbReference>
<reference evidence="13 14" key="1">
    <citation type="submission" date="2015-11" db="EMBL/GenBank/DDBJ databases">
        <title>Genomic analysis of 38 Legionella species identifies large and diverse effector repertoires.</title>
        <authorList>
            <person name="Burstein D."/>
            <person name="Amaro F."/>
            <person name="Zusman T."/>
            <person name="Lifshitz Z."/>
            <person name="Cohen O."/>
            <person name="Gilbert J.A."/>
            <person name="Pupko T."/>
            <person name="Shuman H.A."/>
            <person name="Segal G."/>
        </authorList>
    </citation>
    <scope>NUCLEOTIDE SEQUENCE [LARGE SCALE GENOMIC DNA]</scope>
    <source>
        <strain evidence="13 14">ATCC 49751</strain>
    </source>
</reference>
<dbReference type="HAMAP" id="MF_01554_B">
    <property type="entry name" value="GlmM_B"/>
    <property type="match status" value="1"/>
</dbReference>
<feature type="binding site" description="via phosphate group" evidence="6">
    <location>
        <position position="102"/>
    </location>
    <ligand>
        <name>Mg(2+)</name>
        <dbReference type="ChEBI" id="CHEBI:18420"/>
    </ligand>
</feature>
<evidence type="ECO:0000256" key="8">
    <source>
        <dbReference type="RuleBase" id="RU004327"/>
    </source>
</evidence>
<dbReference type="GO" id="GO:0009252">
    <property type="term" value="P:peptidoglycan biosynthetic process"/>
    <property type="evidence" value="ECO:0007669"/>
    <property type="project" value="TreeGrafter"/>
</dbReference>
<dbReference type="InterPro" id="IPR005841">
    <property type="entry name" value="Alpha-D-phosphohexomutase_SF"/>
</dbReference>
<dbReference type="FunFam" id="3.40.120.10:FF:000001">
    <property type="entry name" value="Phosphoglucosamine mutase"/>
    <property type="match status" value="1"/>
</dbReference>
<dbReference type="SUPFAM" id="SSF53738">
    <property type="entry name" value="Phosphoglucomutase, first 3 domains"/>
    <property type="match status" value="3"/>
</dbReference>
<evidence type="ECO:0000313" key="13">
    <source>
        <dbReference type="EMBL" id="KTD22670.1"/>
    </source>
</evidence>
<dbReference type="InterPro" id="IPR005843">
    <property type="entry name" value="A-D-PHexomutase_C"/>
</dbReference>
<dbReference type="STRING" id="45067.Llan_1160"/>
<feature type="domain" description="Alpha-D-phosphohexomutase C-terminal" evidence="9">
    <location>
        <begin position="373"/>
        <end position="437"/>
    </location>
</feature>
<dbReference type="GO" id="GO:0005829">
    <property type="term" value="C:cytosol"/>
    <property type="evidence" value="ECO:0007669"/>
    <property type="project" value="TreeGrafter"/>
</dbReference>
<evidence type="ECO:0000256" key="6">
    <source>
        <dbReference type="HAMAP-Rule" id="MF_01554"/>
    </source>
</evidence>
<keyword evidence="14" id="KW-1185">Reference proteome</keyword>
<comment type="catalytic activity">
    <reaction evidence="6 8">
        <text>alpha-D-glucosamine 1-phosphate = D-glucosamine 6-phosphate</text>
        <dbReference type="Rhea" id="RHEA:23424"/>
        <dbReference type="ChEBI" id="CHEBI:58516"/>
        <dbReference type="ChEBI" id="CHEBI:58725"/>
        <dbReference type="EC" id="5.4.2.10"/>
    </reaction>
</comment>
<comment type="cofactor">
    <cofactor evidence="6">
        <name>Mg(2+)</name>
        <dbReference type="ChEBI" id="CHEBI:18420"/>
    </cofactor>
    <text evidence="6">Binds 1 Mg(2+) ion per subunit.</text>
</comment>
<evidence type="ECO:0000256" key="2">
    <source>
        <dbReference type="ARBA" id="ARBA00022553"/>
    </source>
</evidence>
<dbReference type="Pfam" id="PF02880">
    <property type="entry name" value="PGM_PMM_III"/>
    <property type="match status" value="1"/>
</dbReference>
<feature type="binding site" evidence="6">
    <location>
        <position position="243"/>
    </location>
    <ligand>
        <name>Mg(2+)</name>
        <dbReference type="ChEBI" id="CHEBI:18420"/>
    </ligand>
</feature>
<dbReference type="InterPro" id="IPR016055">
    <property type="entry name" value="A-D-PHexomutase_a/b/a-I/II/III"/>
</dbReference>
<evidence type="ECO:0000313" key="14">
    <source>
        <dbReference type="Proteomes" id="UP000054869"/>
    </source>
</evidence>
<dbReference type="eggNOG" id="COG1109">
    <property type="taxonomic scope" value="Bacteria"/>
</dbReference>
<comment type="PTM">
    <text evidence="6">Activated by phosphorylation.</text>
</comment>
<gene>
    <name evidence="13" type="primary">msrA_1</name>
    <name evidence="6" type="synonym">glmM</name>
    <name evidence="13" type="ORF">Llan_1160</name>
</gene>
<feature type="modified residue" description="Phosphoserine" evidence="6">
    <location>
        <position position="102"/>
    </location>
</feature>
<dbReference type="Pfam" id="PF00408">
    <property type="entry name" value="PGM_PMM_IV"/>
    <property type="match status" value="1"/>
</dbReference>
<dbReference type="NCBIfam" id="TIGR01455">
    <property type="entry name" value="glmM"/>
    <property type="match status" value="1"/>
</dbReference>
<sequence length="455" mass="49188">MHQRKYFGTDGIRGQVGLSNINPEFILKLGWALGRVIGNGEKRRVVIGKDTRVSGYMLESALEAGLSAAGVNVSLLGPMPTPGIAYLTQTLRANAGIVISASHNPFEDNGIKFFSADGSKFPDELELAIEAEMDMPLAIVPSAKLGKASRINDASGRYIEFCKATIPSLTRLAGLKIVVDCANGATYHIAPNVFSELGAEVLAIGNKPDGFNINEKCGSTAPEVLREQVIQRGADIGIALDGDGDRLILVDAKGNIVDGDQIIYIIAKDRLQKGILQGGVVGTLMSNYGLEKALMQMGVPFLRTKVGDRYVLETLKKEDWKIGGEPSGHIVCLDKTTTGDGIVAALQVLTCMIKQEKSLQELAEGIHLLPQALINIKTKHARQLAENIQVLERVASLSNELEGEGRVLLRPSGTEPVLRVMVEGRDSTKVQSQAKQLSEDIRHIEKQYFNVEIRG</sequence>
<dbReference type="OrthoDB" id="9803322at2"/>
<evidence type="ECO:0000259" key="10">
    <source>
        <dbReference type="Pfam" id="PF02878"/>
    </source>
</evidence>
<evidence type="ECO:0000259" key="12">
    <source>
        <dbReference type="Pfam" id="PF02880"/>
    </source>
</evidence>
<dbReference type="Gene3D" id="3.30.310.50">
    <property type="entry name" value="Alpha-D-phosphohexomutase, C-terminal domain"/>
    <property type="match status" value="1"/>
</dbReference>
<evidence type="ECO:0000259" key="11">
    <source>
        <dbReference type="Pfam" id="PF02879"/>
    </source>
</evidence>
<dbReference type="InterPro" id="IPR005844">
    <property type="entry name" value="A-D-PHexomutase_a/b/a-I"/>
</dbReference>
<feature type="binding site" evidence="6">
    <location>
        <position position="241"/>
    </location>
    <ligand>
        <name>Mg(2+)</name>
        <dbReference type="ChEBI" id="CHEBI:18420"/>
    </ligand>
</feature>
<dbReference type="AlphaFoldDB" id="A0A0W0VRD2"/>
<dbReference type="Gene3D" id="3.40.120.10">
    <property type="entry name" value="Alpha-D-Glucose-1,6-Bisphosphate, subunit A, domain 3"/>
    <property type="match status" value="3"/>
</dbReference>
<dbReference type="PROSITE" id="PS00710">
    <property type="entry name" value="PGM_PMM"/>
    <property type="match status" value="1"/>
</dbReference>
<dbReference type="InterPro" id="IPR050060">
    <property type="entry name" value="Phosphoglucosamine_mutase"/>
</dbReference>
<evidence type="ECO:0000256" key="5">
    <source>
        <dbReference type="ARBA" id="ARBA00023235"/>
    </source>
</evidence>
<keyword evidence="2 6" id="KW-0597">Phosphoprotein</keyword>
<keyword evidence="3 6" id="KW-0479">Metal-binding</keyword>
<dbReference type="GO" id="GO:0005975">
    <property type="term" value="P:carbohydrate metabolic process"/>
    <property type="evidence" value="ECO:0007669"/>
    <property type="project" value="InterPro"/>
</dbReference>
<dbReference type="InterPro" id="IPR005846">
    <property type="entry name" value="A-D-PHexomutase_a/b/a-III"/>
</dbReference>
<evidence type="ECO:0000256" key="4">
    <source>
        <dbReference type="ARBA" id="ARBA00022842"/>
    </source>
</evidence>
<proteinExistence type="inferred from homology"/>
<dbReference type="GO" id="GO:0004615">
    <property type="term" value="F:phosphomannomutase activity"/>
    <property type="evidence" value="ECO:0007669"/>
    <property type="project" value="TreeGrafter"/>
</dbReference>
<comment type="function">
    <text evidence="6 8">Catalyzes the conversion of glucosamine-6-phosphate to glucosamine-1-phosphate.</text>
</comment>
<name>A0A0W0VRD2_9GAMM</name>
<dbReference type="InterPro" id="IPR006352">
    <property type="entry name" value="GlmM_bact"/>
</dbReference>
<feature type="binding site" evidence="6">
    <location>
        <position position="245"/>
    </location>
    <ligand>
        <name>Mg(2+)</name>
        <dbReference type="ChEBI" id="CHEBI:18420"/>
    </ligand>
</feature>
<dbReference type="PRINTS" id="PR00509">
    <property type="entry name" value="PGMPMM"/>
</dbReference>
<dbReference type="RefSeq" id="WP_028373254.1">
    <property type="nucleotide sequence ID" value="NZ_CAAAJD010000005.1"/>
</dbReference>
<dbReference type="CDD" id="cd05802">
    <property type="entry name" value="GlmM"/>
    <property type="match status" value="1"/>
</dbReference>
<keyword evidence="4 6" id="KW-0460">Magnesium</keyword>
<dbReference type="PATRIC" id="fig|45067.4.peg.1214"/>
<feature type="domain" description="Alpha-D-phosphohexomutase alpha/beta/alpha" evidence="10">
    <location>
        <begin position="4"/>
        <end position="134"/>
    </location>
</feature>
<organism evidence="13 14">
    <name type="scientific">Legionella lansingensis</name>
    <dbReference type="NCBI Taxonomy" id="45067"/>
    <lineage>
        <taxon>Bacteria</taxon>
        <taxon>Pseudomonadati</taxon>
        <taxon>Pseudomonadota</taxon>
        <taxon>Gammaproteobacteria</taxon>
        <taxon>Legionellales</taxon>
        <taxon>Legionellaceae</taxon>
        <taxon>Legionella</taxon>
    </lineage>
</organism>
<protein>
    <recommendedName>
        <fullName evidence="6 8">Phosphoglucosamine mutase</fullName>
        <ecNumber evidence="6 8">5.4.2.10</ecNumber>
    </recommendedName>
</protein>
<dbReference type="EMBL" id="LNYI01000023">
    <property type="protein sequence ID" value="KTD22670.1"/>
    <property type="molecule type" value="Genomic_DNA"/>
</dbReference>